<gene>
    <name evidence="15" type="ORF">L9F63_011548</name>
</gene>
<evidence type="ECO:0000256" key="9">
    <source>
        <dbReference type="ARBA" id="ARBA00022840"/>
    </source>
</evidence>
<dbReference type="EC" id="2.7.1.15" evidence="2"/>
<dbReference type="AlphaFoldDB" id="A0AAD8AEE2"/>
<dbReference type="GO" id="GO:0004747">
    <property type="term" value="F:ribokinase activity"/>
    <property type="evidence" value="ECO:0007669"/>
    <property type="project" value="UniProtKB-EC"/>
</dbReference>
<sequence length="314" mass="33682">MSKKIVVVGSCNVDLQCFTQRLPKPGETLHGKQFMKGCGGKGANQCVAAAKLGASTAMIARVGDDSFGQDFIKAFKSYNVNTDLVKISKNVSTGMAQITVSDNGENTIVVVAGANNELSVQDMQDSAKVIEEASVIVFQFEIPIPTTIEALKLKKLGKGISIVNAAPAIGNPDPQIFKLSDIFCVNESEAEIITNLPVTCIDEGKVALNKLLEKGCNQVIITLGPLGALYGSKTDEVIIHVTTRKVNAVDTTGAGDMFIGALAFYLAYYPNLQMREVLRRSCELATLSVLRPGTQLSFPSRNELPLELFSSDFI</sequence>
<dbReference type="FunFam" id="3.40.1190.20:FF:000010">
    <property type="entry name" value="Ribokinase"/>
    <property type="match status" value="1"/>
</dbReference>
<keyword evidence="4" id="KW-0963">Cytoplasm</keyword>
<dbReference type="PANTHER" id="PTHR10584:SF166">
    <property type="entry name" value="RIBOKINASE"/>
    <property type="match status" value="1"/>
</dbReference>
<evidence type="ECO:0000256" key="13">
    <source>
        <dbReference type="RuleBase" id="RU003704"/>
    </source>
</evidence>
<dbReference type="CDD" id="cd01174">
    <property type="entry name" value="ribokinase"/>
    <property type="match status" value="1"/>
</dbReference>
<dbReference type="EMBL" id="JASPKZ010001598">
    <property type="protein sequence ID" value="KAJ9597603.1"/>
    <property type="molecule type" value="Genomic_DNA"/>
</dbReference>
<organism evidence="15 16">
    <name type="scientific">Diploptera punctata</name>
    <name type="common">Pacific beetle cockroach</name>
    <dbReference type="NCBI Taxonomy" id="6984"/>
    <lineage>
        <taxon>Eukaryota</taxon>
        <taxon>Metazoa</taxon>
        <taxon>Ecdysozoa</taxon>
        <taxon>Arthropoda</taxon>
        <taxon>Hexapoda</taxon>
        <taxon>Insecta</taxon>
        <taxon>Pterygota</taxon>
        <taxon>Neoptera</taxon>
        <taxon>Polyneoptera</taxon>
        <taxon>Dictyoptera</taxon>
        <taxon>Blattodea</taxon>
        <taxon>Blaberoidea</taxon>
        <taxon>Blaberidae</taxon>
        <taxon>Diplopterinae</taxon>
        <taxon>Diploptera</taxon>
    </lineage>
</organism>
<reference evidence="15" key="1">
    <citation type="journal article" date="2023" name="IScience">
        <title>Live-bearing cockroach genome reveals convergent evolutionary mechanisms linked to viviparity in insects and beyond.</title>
        <authorList>
            <person name="Fouks B."/>
            <person name="Harrison M.C."/>
            <person name="Mikhailova A.A."/>
            <person name="Marchal E."/>
            <person name="English S."/>
            <person name="Carruthers M."/>
            <person name="Jennings E.C."/>
            <person name="Chiamaka E.L."/>
            <person name="Frigard R.A."/>
            <person name="Pippel M."/>
            <person name="Attardo G.M."/>
            <person name="Benoit J.B."/>
            <person name="Bornberg-Bauer E."/>
            <person name="Tobe S.S."/>
        </authorList>
    </citation>
    <scope>NUCLEOTIDE SEQUENCE</scope>
    <source>
        <strain evidence="15">Stay&amp;Tobe</strain>
    </source>
</reference>
<keyword evidence="12" id="KW-0119">Carbohydrate metabolism</keyword>
<evidence type="ECO:0000256" key="11">
    <source>
        <dbReference type="ARBA" id="ARBA00022958"/>
    </source>
</evidence>
<reference evidence="15" key="2">
    <citation type="submission" date="2023-05" db="EMBL/GenBank/DDBJ databases">
        <authorList>
            <person name="Fouks B."/>
        </authorList>
    </citation>
    <scope>NUCLEOTIDE SEQUENCE</scope>
    <source>
        <strain evidence="15">Stay&amp;Tobe</strain>
        <tissue evidence="15">Testes</tissue>
    </source>
</reference>
<dbReference type="GO" id="GO:0046872">
    <property type="term" value="F:metal ion binding"/>
    <property type="evidence" value="ECO:0007669"/>
    <property type="project" value="UniProtKB-KW"/>
</dbReference>
<dbReference type="NCBIfam" id="TIGR02152">
    <property type="entry name" value="D_ribokin_bact"/>
    <property type="match status" value="1"/>
</dbReference>
<proteinExistence type="inferred from homology"/>
<dbReference type="HAMAP" id="MF_01987">
    <property type="entry name" value="Ribokinase"/>
    <property type="match status" value="1"/>
</dbReference>
<feature type="non-terminal residue" evidence="15">
    <location>
        <position position="1"/>
    </location>
</feature>
<comment type="caution">
    <text evidence="15">The sequence shown here is derived from an EMBL/GenBank/DDBJ whole genome shotgun (WGS) entry which is preliminary data.</text>
</comment>
<dbReference type="InterPro" id="IPR002139">
    <property type="entry name" value="Ribo/fructo_kinase"/>
</dbReference>
<accession>A0AAD8AEE2</accession>
<dbReference type="Pfam" id="PF00294">
    <property type="entry name" value="PfkB"/>
    <property type="match status" value="1"/>
</dbReference>
<dbReference type="InterPro" id="IPR002173">
    <property type="entry name" value="Carboh/pur_kinase_PfkB_CS"/>
</dbReference>
<name>A0AAD8AEE2_DIPPU</name>
<keyword evidence="7" id="KW-0547">Nucleotide-binding</keyword>
<dbReference type="PANTHER" id="PTHR10584">
    <property type="entry name" value="SUGAR KINASE"/>
    <property type="match status" value="1"/>
</dbReference>
<dbReference type="Proteomes" id="UP001233999">
    <property type="component" value="Unassembled WGS sequence"/>
</dbReference>
<dbReference type="GO" id="GO:0005524">
    <property type="term" value="F:ATP binding"/>
    <property type="evidence" value="ECO:0007669"/>
    <property type="project" value="UniProtKB-KW"/>
</dbReference>
<dbReference type="PROSITE" id="PS00584">
    <property type="entry name" value="PFKB_KINASES_2"/>
    <property type="match status" value="1"/>
</dbReference>
<keyword evidence="9" id="KW-0067">ATP-binding</keyword>
<evidence type="ECO:0000313" key="15">
    <source>
        <dbReference type="EMBL" id="KAJ9597603.1"/>
    </source>
</evidence>
<protein>
    <recommendedName>
        <fullName evidence="3">Ribokinase</fullName>
        <ecNumber evidence="2">2.7.1.15</ecNumber>
    </recommendedName>
</protein>
<keyword evidence="5 13" id="KW-0808">Transferase</keyword>
<evidence type="ECO:0000256" key="12">
    <source>
        <dbReference type="ARBA" id="ARBA00023277"/>
    </source>
</evidence>
<dbReference type="InterPro" id="IPR011877">
    <property type="entry name" value="Ribokinase"/>
</dbReference>
<keyword evidence="10" id="KW-0460">Magnesium</keyword>
<dbReference type="InterPro" id="IPR029056">
    <property type="entry name" value="Ribokinase-like"/>
</dbReference>
<dbReference type="Gene3D" id="3.40.1190.20">
    <property type="match status" value="1"/>
</dbReference>
<comment type="similarity">
    <text evidence="1 13">Belongs to the carbohydrate kinase PfkB family.</text>
</comment>
<keyword evidence="8 13" id="KW-0418">Kinase</keyword>
<dbReference type="PRINTS" id="PR00990">
    <property type="entry name" value="RIBOKINASE"/>
</dbReference>
<evidence type="ECO:0000256" key="10">
    <source>
        <dbReference type="ARBA" id="ARBA00022842"/>
    </source>
</evidence>
<evidence type="ECO:0000256" key="7">
    <source>
        <dbReference type="ARBA" id="ARBA00022741"/>
    </source>
</evidence>
<keyword evidence="16" id="KW-1185">Reference proteome</keyword>
<feature type="domain" description="Carbohydrate kinase PfkB" evidence="14">
    <location>
        <begin position="3"/>
        <end position="300"/>
    </location>
</feature>
<evidence type="ECO:0000256" key="4">
    <source>
        <dbReference type="ARBA" id="ARBA00022490"/>
    </source>
</evidence>
<dbReference type="SUPFAM" id="SSF53613">
    <property type="entry name" value="Ribokinase-like"/>
    <property type="match status" value="1"/>
</dbReference>
<evidence type="ECO:0000256" key="6">
    <source>
        <dbReference type="ARBA" id="ARBA00022723"/>
    </source>
</evidence>
<evidence type="ECO:0000256" key="8">
    <source>
        <dbReference type="ARBA" id="ARBA00022777"/>
    </source>
</evidence>
<evidence type="ECO:0000256" key="2">
    <source>
        <dbReference type="ARBA" id="ARBA00012035"/>
    </source>
</evidence>
<evidence type="ECO:0000256" key="1">
    <source>
        <dbReference type="ARBA" id="ARBA00010688"/>
    </source>
</evidence>
<dbReference type="GO" id="GO:0005829">
    <property type="term" value="C:cytosol"/>
    <property type="evidence" value="ECO:0007669"/>
    <property type="project" value="TreeGrafter"/>
</dbReference>
<evidence type="ECO:0000256" key="5">
    <source>
        <dbReference type="ARBA" id="ARBA00022679"/>
    </source>
</evidence>
<evidence type="ECO:0000313" key="16">
    <source>
        <dbReference type="Proteomes" id="UP001233999"/>
    </source>
</evidence>
<dbReference type="InterPro" id="IPR011611">
    <property type="entry name" value="PfkB_dom"/>
</dbReference>
<evidence type="ECO:0000259" key="14">
    <source>
        <dbReference type="Pfam" id="PF00294"/>
    </source>
</evidence>
<evidence type="ECO:0000256" key="3">
    <source>
        <dbReference type="ARBA" id="ARBA00016943"/>
    </source>
</evidence>
<keyword evidence="11" id="KW-0630">Potassium</keyword>
<dbReference type="GO" id="GO:0006014">
    <property type="term" value="P:D-ribose metabolic process"/>
    <property type="evidence" value="ECO:0007669"/>
    <property type="project" value="InterPro"/>
</dbReference>
<keyword evidence="6" id="KW-0479">Metal-binding</keyword>